<dbReference type="EMBL" id="ATBP01001065">
    <property type="protein sequence ID" value="ETR68122.1"/>
    <property type="molecule type" value="Genomic_DNA"/>
</dbReference>
<dbReference type="AlphaFoldDB" id="A0A1V1NZT0"/>
<protein>
    <submittedName>
        <fullName evidence="3">Phospho-2-dehydro-3-deoxyheptonate aldolase</fullName>
    </submittedName>
</protein>
<dbReference type="PANTHER" id="PTHR43018:SF2">
    <property type="entry name" value="PHOSPHO-2-DEHYDRO-3-DEOXYHEPTONATE ALDOLASE"/>
    <property type="match status" value="1"/>
</dbReference>
<gene>
    <name evidence="3" type="ORF">OMM_10849</name>
</gene>
<dbReference type="GO" id="GO:0016740">
    <property type="term" value="F:transferase activity"/>
    <property type="evidence" value="ECO:0007669"/>
    <property type="project" value="UniProtKB-KW"/>
</dbReference>
<sequence>TIENVEVVAQYSDILQIGARNMQNFNLLKEVGKCGKPVLLKRGLASTIKELLMSAEYIMSQGNYQVMLCERGIRTFETATRNTFDVSAIPVIKKLSHLPIIADPSHAAGHWNYIESLSLAAVAAGVDGLIIEVHHEPELAFSDGTQSLKPVKFKNLINKIKPIAKATNRGLFVV</sequence>
<evidence type="ECO:0000256" key="1">
    <source>
        <dbReference type="ARBA" id="ARBA00022679"/>
    </source>
</evidence>
<evidence type="ECO:0000313" key="3">
    <source>
        <dbReference type="EMBL" id="ETR68122.1"/>
    </source>
</evidence>
<name>A0A1V1NZT0_9BACT</name>
<dbReference type="Pfam" id="PF00793">
    <property type="entry name" value="DAHP_synth_1"/>
    <property type="match status" value="1"/>
</dbReference>
<reference evidence="4" key="1">
    <citation type="submission" date="2012-11" db="EMBL/GenBank/DDBJ databases">
        <authorList>
            <person name="Lucero-Rivera Y.E."/>
            <person name="Tovar-Ramirez D."/>
        </authorList>
    </citation>
    <scope>NUCLEOTIDE SEQUENCE [LARGE SCALE GENOMIC DNA]</scope>
    <source>
        <strain evidence="4">Araruama</strain>
    </source>
</reference>
<evidence type="ECO:0000313" key="4">
    <source>
        <dbReference type="Proteomes" id="UP000189670"/>
    </source>
</evidence>
<dbReference type="InterPro" id="IPR006218">
    <property type="entry name" value="DAHP1/KDSA"/>
</dbReference>
<keyword evidence="1" id="KW-0808">Transferase</keyword>
<dbReference type="PANTHER" id="PTHR43018">
    <property type="entry name" value="PHOSPHO-2-DEHYDRO-3-DEOXYHEPTONATE ALDOLASE"/>
    <property type="match status" value="1"/>
</dbReference>
<feature type="non-terminal residue" evidence="3">
    <location>
        <position position="1"/>
    </location>
</feature>
<dbReference type="Gene3D" id="3.20.20.70">
    <property type="entry name" value="Aldolase class I"/>
    <property type="match status" value="1"/>
</dbReference>
<accession>A0A1V1NZT0</accession>
<organism evidence="3 4">
    <name type="scientific">Candidatus Magnetoglobus multicellularis str. Araruama</name>
    <dbReference type="NCBI Taxonomy" id="890399"/>
    <lineage>
        <taxon>Bacteria</taxon>
        <taxon>Pseudomonadati</taxon>
        <taxon>Thermodesulfobacteriota</taxon>
        <taxon>Desulfobacteria</taxon>
        <taxon>Desulfobacterales</taxon>
        <taxon>Desulfobacteraceae</taxon>
        <taxon>Candidatus Magnetoglobus</taxon>
    </lineage>
</organism>
<feature type="domain" description="DAHP synthetase I/KDSA" evidence="2">
    <location>
        <begin position="3"/>
        <end position="159"/>
    </location>
</feature>
<proteinExistence type="predicted"/>
<comment type="caution">
    <text evidence="3">The sequence shown here is derived from an EMBL/GenBank/DDBJ whole genome shotgun (WGS) entry which is preliminary data.</text>
</comment>
<evidence type="ECO:0000259" key="2">
    <source>
        <dbReference type="Pfam" id="PF00793"/>
    </source>
</evidence>
<dbReference type="SUPFAM" id="SSF51569">
    <property type="entry name" value="Aldolase"/>
    <property type="match status" value="1"/>
</dbReference>
<dbReference type="Proteomes" id="UP000189670">
    <property type="component" value="Unassembled WGS sequence"/>
</dbReference>
<dbReference type="InterPro" id="IPR052899">
    <property type="entry name" value="Class-I_DAHP_synthase"/>
</dbReference>
<dbReference type="InterPro" id="IPR013785">
    <property type="entry name" value="Aldolase_TIM"/>
</dbReference>